<dbReference type="InterPro" id="IPR007042">
    <property type="entry name" value="SERRATE/Ars2_C"/>
</dbReference>
<evidence type="ECO:0000256" key="1">
    <source>
        <dbReference type="ARBA" id="ARBA00004123"/>
    </source>
</evidence>
<comment type="similarity">
    <text evidence="2">Belongs to the ARS2 family.</text>
</comment>
<dbReference type="PANTHER" id="PTHR13165">
    <property type="entry name" value="ARSENITE-RESISTANCE PROTEIN 2"/>
    <property type="match status" value="1"/>
</dbReference>
<accession>A0A6H5GMU5</accession>
<comment type="subcellular location">
    <subcellularLocation>
        <location evidence="1">Nucleus</location>
    </subcellularLocation>
</comment>
<dbReference type="GO" id="GO:0031053">
    <property type="term" value="P:primary miRNA processing"/>
    <property type="evidence" value="ECO:0007669"/>
    <property type="project" value="TreeGrafter"/>
</dbReference>
<reference evidence="7 8" key="1">
    <citation type="submission" date="2020-02" db="EMBL/GenBank/DDBJ databases">
        <authorList>
            <person name="Ferguson B K."/>
        </authorList>
    </citation>
    <scope>NUCLEOTIDE SEQUENCE [LARGE SCALE GENOMIC DNA]</scope>
</reference>
<gene>
    <name evidence="7" type="ORF">NTEN_LOCUS10603</name>
</gene>
<dbReference type="EMBL" id="CADCXU010015929">
    <property type="protein sequence ID" value="CAB0005126.1"/>
    <property type="molecule type" value="Genomic_DNA"/>
</dbReference>
<dbReference type="GO" id="GO:0016604">
    <property type="term" value="C:nuclear body"/>
    <property type="evidence" value="ECO:0007669"/>
    <property type="project" value="TreeGrafter"/>
</dbReference>
<protein>
    <recommendedName>
        <fullName evidence="6">SERRATE/Ars2 C-terminal domain-containing protein</fullName>
    </recommendedName>
</protein>
<dbReference type="OrthoDB" id="342064at2759"/>
<feature type="compositionally biased region" description="Low complexity" evidence="4">
    <location>
        <begin position="330"/>
        <end position="342"/>
    </location>
</feature>
<dbReference type="PANTHER" id="PTHR13165:SF0">
    <property type="entry name" value="SERRATE RNA EFFECTOR MOLECULE HOMOLOG"/>
    <property type="match status" value="1"/>
</dbReference>
<proteinExistence type="inferred from homology"/>
<feature type="signal peptide" evidence="5">
    <location>
        <begin position="1"/>
        <end position="22"/>
    </location>
</feature>
<feature type="region of interest" description="Disordered" evidence="4">
    <location>
        <begin position="322"/>
        <end position="357"/>
    </location>
</feature>
<dbReference type="Pfam" id="PF04959">
    <property type="entry name" value="ARS2"/>
    <property type="match status" value="1"/>
</dbReference>
<evidence type="ECO:0000313" key="8">
    <source>
        <dbReference type="Proteomes" id="UP000479000"/>
    </source>
</evidence>
<keyword evidence="8" id="KW-1185">Reference proteome</keyword>
<evidence type="ECO:0000256" key="4">
    <source>
        <dbReference type="SAM" id="MobiDB-lite"/>
    </source>
</evidence>
<dbReference type="AlphaFoldDB" id="A0A6H5GMU5"/>
<name>A0A6H5GMU5_9HEMI</name>
<sequence length="381" mass="42719">MSSMATIASIHLSMVSIHLSTASKIVVLHQYIAVSHHYTGASHHYIAVWHQYIAVSHQYIAIPDQYIALLHQYISLLHQYISVPHQYIAIPHQYIAVLHQYIAVLHQYITILALYIAVSHQYIAVNTLQFCIITSHHCTITSQLFPFQVKDGELGAIVNRDLSRRVRSVSALSAHKTVVLNDLKLAARIIQELDSRHKIWNQNESSESSFGLHSDNPILKDITEYLVEEASAEEEELLGQGVVPDDSKNKHAQAIKVIEKEVNDYCEQYKTKLDHLMRPPEQLSDSELASLGAKSEDVEVEKFIQANTQELAKDKWLCPLSGPVKKKTSARPSRPTTSSSTADRLPVRSSGDSTISAAGILSREEEAACHLEEGKYDFVKI</sequence>
<keyword evidence="5" id="KW-0732">Signal</keyword>
<evidence type="ECO:0000256" key="2">
    <source>
        <dbReference type="ARBA" id="ARBA00005407"/>
    </source>
</evidence>
<dbReference type="Proteomes" id="UP000479000">
    <property type="component" value="Unassembled WGS sequence"/>
</dbReference>
<evidence type="ECO:0000256" key="5">
    <source>
        <dbReference type="SAM" id="SignalP"/>
    </source>
</evidence>
<evidence type="ECO:0000313" key="7">
    <source>
        <dbReference type="EMBL" id="CAB0005126.1"/>
    </source>
</evidence>
<evidence type="ECO:0000256" key="3">
    <source>
        <dbReference type="ARBA" id="ARBA00023242"/>
    </source>
</evidence>
<dbReference type="InterPro" id="IPR039727">
    <property type="entry name" value="SE/Ars2"/>
</dbReference>
<organism evidence="7 8">
    <name type="scientific">Nesidiocoris tenuis</name>
    <dbReference type="NCBI Taxonomy" id="355587"/>
    <lineage>
        <taxon>Eukaryota</taxon>
        <taxon>Metazoa</taxon>
        <taxon>Ecdysozoa</taxon>
        <taxon>Arthropoda</taxon>
        <taxon>Hexapoda</taxon>
        <taxon>Insecta</taxon>
        <taxon>Pterygota</taxon>
        <taxon>Neoptera</taxon>
        <taxon>Paraneoptera</taxon>
        <taxon>Hemiptera</taxon>
        <taxon>Heteroptera</taxon>
        <taxon>Panheteroptera</taxon>
        <taxon>Cimicomorpha</taxon>
        <taxon>Miridae</taxon>
        <taxon>Dicyphina</taxon>
        <taxon>Nesidiocoris</taxon>
    </lineage>
</organism>
<feature type="chain" id="PRO_5026174303" description="SERRATE/Ars2 C-terminal domain-containing protein" evidence="5">
    <location>
        <begin position="23"/>
        <end position="381"/>
    </location>
</feature>
<keyword evidence="3" id="KW-0539">Nucleus</keyword>
<feature type="domain" description="SERRATE/Ars2 C-terminal" evidence="6">
    <location>
        <begin position="256"/>
        <end position="326"/>
    </location>
</feature>
<evidence type="ECO:0000259" key="6">
    <source>
        <dbReference type="Pfam" id="PF04959"/>
    </source>
</evidence>